<proteinExistence type="predicted"/>
<dbReference type="AlphaFoldDB" id="A0A0A8Y7K7"/>
<dbReference type="EMBL" id="GBRH01275774">
    <property type="protein sequence ID" value="JAD22121.1"/>
    <property type="molecule type" value="Transcribed_RNA"/>
</dbReference>
<organism evidence="1">
    <name type="scientific">Arundo donax</name>
    <name type="common">Giant reed</name>
    <name type="synonym">Donax arundinaceus</name>
    <dbReference type="NCBI Taxonomy" id="35708"/>
    <lineage>
        <taxon>Eukaryota</taxon>
        <taxon>Viridiplantae</taxon>
        <taxon>Streptophyta</taxon>
        <taxon>Embryophyta</taxon>
        <taxon>Tracheophyta</taxon>
        <taxon>Spermatophyta</taxon>
        <taxon>Magnoliopsida</taxon>
        <taxon>Liliopsida</taxon>
        <taxon>Poales</taxon>
        <taxon>Poaceae</taxon>
        <taxon>PACMAD clade</taxon>
        <taxon>Arundinoideae</taxon>
        <taxon>Arundineae</taxon>
        <taxon>Arundo</taxon>
    </lineage>
</organism>
<name>A0A0A8Y7K7_ARUDO</name>
<accession>A0A0A8Y7K7</accession>
<protein>
    <submittedName>
        <fullName evidence="1">Uncharacterized protein</fullName>
    </submittedName>
</protein>
<reference evidence="1" key="2">
    <citation type="journal article" date="2015" name="Data Brief">
        <title>Shoot transcriptome of the giant reed, Arundo donax.</title>
        <authorList>
            <person name="Barrero R.A."/>
            <person name="Guerrero F.D."/>
            <person name="Moolhuijzen P."/>
            <person name="Goolsby J.A."/>
            <person name="Tidwell J."/>
            <person name="Bellgard S.E."/>
            <person name="Bellgard M.I."/>
        </authorList>
    </citation>
    <scope>NUCLEOTIDE SEQUENCE</scope>
    <source>
        <tissue evidence="1">Shoot tissue taken approximately 20 cm above the soil surface</tissue>
    </source>
</reference>
<reference evidence="1" key="1">
    <citation type="submission" date="2014-09" db="EMBL/GenBank/DDBJ databases">
        <authorList>
            <person name="Magalhaes I.L.F."/>
            <person name="Oliveira U."/>
            <person name="Santos F.R."/>
            <person name="Vidigal T.H.D.A."/>
            <person name="Brescovit A.D."/>
            <person name="Santos A.J."/>
        </authorList>
    </citation>
    <scope>NUCLEOTIDE SEQUENCE</scope>
    <source>
        <tissue evidence="1">Shoot tissue taken approximately 20 cm above the soil surface</tissue>
    </source>
</reference>
<evidence type="ECO:0000313" key="1">
    <source>
        <dbReference type="EMBL" id="JAD22121.1"/>
    </source>
</evidence>
<sequence>MARHALHTHRETARTSCGSSMPMDWEWIPPWPSPPLEAANEWRY</sequence>